<dbReference type="AlphaFoldDB" id="A0A8H8R410"/>
<gene>
    <name evidence="2" type="ORF">LHYA1_G005205</name>
</gene>
<protein>
    <submittedName>
        <fullName evidence="2">Uncharacterized protein</fullName>
    </submittedName>
</protein>
<comment type="caution">
    <text evidence="2">The sequence shown here is derived from an EMBL/GenBank/DDBJ whole genome shotgun (WGS) entry which is preliminary data.</text>
</comment>
<evidence type="ECO:0000256" key="1">
    <source>
        <dbReference type="SAM" id="MobiDB-lite"/>
    </source>
</evidence>
<dbReference type="RefSeq" id="XP_031006807.1">
    <property type="nucleotide sequence ID" value="XM_031150154.1"/>
</dbReference>
<evidence type="ECO:0000313" key="3">
    <source>
        <dbReference type="Proteomes" id="UP000431533"/>
    </source>
</evidence>
<proteinExistence type="predicted"/>
<name>A0A8H8R410_9HELO</name>
<dbReference type="OrthoDB" id="5376010at2759"/>
<reference evidence="2 3" key="1">
    <citation type="submission" date="2018-05" db="EMBL/GenBank/DDBJ databases">
        <title>Genome sequencing and assembly of the regulated plant pathogen Lachnellula willkommii and related sister species for the development of diagnostic species identification markers.</title>
        <authorList>
            <person name="Giroux E."/>
            <person name="Bilodeau G."/>
        </authorList>
    </citation>
    <scope>NUCLEOTIDE SEQUENCE [LARGE SCALE GENOMIC DNA]</scope>
    <source>
        <strain evidence="2 3">CBS 185.66</strain>
    </source>
</reference>
<dbReference type="GeneID" id="41985403"/>
<organism evidence="2 3">
    <name type="scientific">Lachnellula hyalina</name>
    <dbReference type="NCBI Taxonomy" id="1316788"/>
    <lineage>
        <taxon>Eukaryota</taxon>
        <taxon>Fungi</taxon>
        <taxon>Dikarya</taxon>
        <taxon>Ascomycota</taxon>
        <taxon>Pezizomycotina</taxon>
        <taxon>Leotiomycetes</taxon>
        <taxon>Helotiales</taxon>
        <taxon>Lachnaceae</taxon>
        <taxon>Lachnellula</taxon>
    </lineage>
</organism>
<evidence type="ECO:0000313" key="2">
    <source>
        <dbReference type="EMBL" id="TVY28019.1"/>
    </source>
</evidence>
<feature type="region of interest" description="Disordered" evidence="1">
    <location>
        <begin position="22"/>
        <end position="67"/>
    </location>
</feature>
<sequence length="574" mass="64933">MVTTRSHTTTLNTDFSNLFIQLKGGSKSPRKASSKGRSRRKSSSAKTSHSPIRKAKSKSPSWERNSISKDGLCVPQVLIEQLGPAPKPSTKKEGRQKPSDPAELIIEDVCNGSTFFPSRAWGEKEPVGLSKIGRADKEVEIWEEVYRAHEMNEPRLLPVVAKSLQQAREARAALDDTLEENVRVGGPDPARTAIKERLDTLEWALNTSKFEPEMQNIRGAIVGYMTGTIQYSDHYTLMYAGEIVDTASTYGEFVRDRQERLDRYALAHGPHWLWWEPPLKVHPEDNPRAMGVVALHRDENYTDLGHYRIMQGYWKRQGWVMRMPQLQHATEWPSAKDRHGNVNTQTEGPKLAFHSLLDSGATFPTLHTEDLLKLGVDKQQYACQSVTALSTAAGIVKTRIFELYVCVLDHKGLQLVDESDPVFPIAPKYLGSLCPVVESAVALQIDANGVETDVRLSGLLPFVACYVTCAPTRNILWLGEDRNDVLGQHRMPGQKKWDISFGHKFSNGLNIPEDRYDNPLTTFEHRNGKIIDYDDRVLQHVSHVTFMQNTDQEVTWDSDPVAEWLENSRNRWKK</sequence>
<accession>A0A8H8R410</accession>
<dbReference type="Proteomes" id="UP000431533">
    <property type="component" value="Unassembled WGS sequence"/>
</dbReference>
<feature type="compositionally biased region" description="Basic residues" evidence="1">
    <location>
        <begin position="28"/>
        <end position="43"/>
    </location>
</feature>
<dbReference type="EMBL" id="QGMH01000038">
    <property type="protein sequence ID" value="TVY28019.1"/>
    <property type="molecule type" value="Genomic_DNA"/>
</dbReference>
<keyword evidence="3" id="KW-1185">Reference proteome</keyword>